<proteinExistence type="predicted"/>
<comment type="caution">
    <text evidence="2">The sequence shown here is derived from an EMBL/GenBank/DDBJ whole genome shotgun (WGS) entry which is preliminary data.</text>
</comment>
<sequence>ALTGPFLVHQIQQRLTNLIFALGLVLDLLGGAASVEVAFPEVGVRVYAAARLFFWVLAGSGRRRGVRDGPSASSSSELVASEEAESDNRRENELSLLSSEILACRSRTRDRRARALASTRLLADKYAFKGGWFGLLDANLKLESSDKDIQGER</sequence>
<keyword evidence="3" id="KW-1185">Reference proteome</keyword>
<gene>
    <name evidence="2" type="ORF">BJ554DRAFT_8185</name>
</gene>
<feature type="non-terminal residue" evidence="2">
    <location>
        <position position="1"/>
    </location>
</feature>
<feature type="region of interest" description="Disordered" evidence="1">
    <location>
        <begin position="62"/>
        <end position="93"/>
    </location>
</feature>
<organism evidence="2 3">
    <name type="scientific">Olpidium bornovanus</name>
    <dbReference type="NCBI Taxonomy" id="278681"/>
    <lineage>
        <taxon>Eukaryota</taxon>
        <taxon>Fungi</taxon>
        <taxon>Fungi incertae sedis</taxon>
        <taxon>Olpidiomycota</taxon>
        <taxon>Olpidiomycotina</taxon>
        <taxon>Olpidiomycetes</taxon>
        <taxon>Olpidiales</taxon>
        <taxon>Olpidiaceae</taxon>
        <taxon>Olpidium</taxon>
    </lineage>
</organism>
<accession>A0A8H7ZVE3</accession>
<evidence type="ECO:0000313" key="2">
    <source>
        <dbReference type="EMBL" id="KAG5459844.1"/>
    </source>
</evidence>
<protein>
    <submittedName>
        <fullName evidence="2">Uncharacterized protein</fullName>
    </submittedName>
</protein>
<name>A0A8H7ZVE3_9FUNG</name>
<dbReference type="AlphaFoldDB" id="A0A8H7ZVE3"/>
<reference evidence="2 3" key="1">
    <citation type="journal article" name="Sci. Rep.">
        <title>Genome-scale phylogenetic analyses confirm Olpidium as the closest living zoosporic fungus to the non-flagellated, terrestrial fungi.</title>
        <authorList>
            <person name="Chang Y."/>
            <person name="Rochon D."/>
            <person name="Sekimoto S."/>
            <person name="Wang Y."/>
            <person name="Chovatia M."/>
            <person name="Sandor L."/>
            <person name="Salamov A."/>
            <person name="Grigoriev I.V."/>
            <person name="Stajich J.E."/>
            <person name="Spatafora J.W."/>
        </authorList>
    </citation>
    <scope>NUCLEOTIDE SEQUENCE [LARGE SCALE GENOMIC DNA]</scope>
    <source>
        <strain evidence="2">S191</strain>
    </source>
</reference>
<evidence type="ECO:0000256" key="1">
    <source>
        <dbReference type="SAM" id="MobiDB-lite"/>
    </source>
</evidence>
<evidence type="ECO:0000313" key="3">
    <source>
        <dbReference type="Proteomes" id="UP000673691"/>
    </source>
</evidence>
<dbReference type="EMBL" id="JAEFCI010006202">
    <property type="protein sequence ID" value="KAG5459844.1"/>
    <property type="molecule type" value="Genomic_DNA"/>
</dbReference>
<dbReference type="Proteomes" id="UP000673691">
    <property type="component" value="Unassembled WGS sequence"/>
</dbReference>